<comment type="caution">
    <text evidence="11">The sequence shown here is derived from an EMBL/GenBank/DDBJ whole genome shotgun (WGS) entry which is preliminary data.</text>
</comment>
<keyword evidence="9" id="KW-0472">Membrane</keyword>
<evidence type="ECO:0000256" key="10">
    <source>
        <dbReference type="ARBA" id="ARBA00023225"/>
    </source>
</evidence>
<evidence type="ECO:0000256" key="9">
    <source>
        <dbReference type="ARBA" id="ARBA00023136"/>
    </source>
</evidence>
<name>A0ABR8QMG4_9BACI</name>
<evidence type="ECO:0000256" key="4">
    <source>
        <dbReference type="ARBA" id="ARBA00022448"/>
    </source>
</evidence>
<dbReference type="RefSeq" id="WP_191812230.1">
    <property type="nucleotide sequence ID" value="NZ_JACSQT010000002.1"/>
</dbReference>
<evidence type="ECO:0000256" key="1">
    <source>
        <dbReference type="ARBA" id="ARBA00004413"/>
    </source>
</evidence>
<gene>
    <name evidence="11" type="primary">fliJ</name>
    <name evidence="11" type="ORF">H9655_06755</name>
</gene>
<accession>A0ABR8QMG4</accession>
<evidence type="ECO:0000256" key="3">
    <source>
        <dbReference type="ARBA" id="ARBA00020392"/>
    </source>
</evidence>
<evidence type="ECO:0000313" key="11">
    <source>
        <dbReference type="EMBL" id="MBD7936723.1"/>
    </source>
</evidence>
<keyword evidence="8" id="KW-0653">Protein transport</keyword>
<keyword evidence="6" id="KW-0145">Chemotaxis</keyword>
<dbReference type="NCBIfam" id="TIGR02473">
    <property type="entry name" value="flagell_FliJ"/>
    <property type="match status" value="1"/>
</dbReference>
<proteinExistence type="inferred from homology"/>
<keyword evidence="4" id="KW-0813">Transport</keyword>
<keyword evidence="11" id="KW-0966">Cell projection</keyword>
<keyword evidence="10" id="KW-1006">Bacterial flagellum protein export</keyword>
<dbReference type="InterPro" id="IPR053716">
    <property type="entry name" value="Flag_assembly_chemotaxis_eff"/>
</dbReference>
<evidence type="ECO:0000256" key="2">
    <source>
        <dbReference type="ARBA" id="ARBA00010004"/>
    </source>
</evidence>
<reference evidence="11 12" key="1">
    <citation type="submission" date="2020-08" db="EMBL/GenBank/DDBJ databases">
        <title>A Genomic Blueprint of the Chicken Gut Microbiome.</title>
        <authorList>
            <person name="Gilroy R."/>
            <person name="Ravi A."/>
            <person name="Getino M."/>
            <person name="Pursley I."/>
            <person name="Horton D.L."/>
            <person name="Alikhan N.-F."/>
            <person name="Baker D."/>
            <person name="Gharbi K."/>
            <person name="Hall N."/>
            <person name="Watson M."/>
            <person name="Adriaenssens E.M."/>
            <person name="Foster-Nyarko E."/>
            <person name="Jarju S."/>
            <person name="Secka A."/>
            <person name="Antonio M."/>
            <person name="Oren A."/>
            <person name="Chaudhuri R."/>
            <person name="La Ragione R.M."/>
            <person name="Hildebrand F."/>
            <person name="Pallen M.J."/>
        </authorList>
    </citation>
    <scope>NUCLEOTIDE SEQUENCE [LARGE SCALE GENOMIC DNA]</scope>
    <source>
        <strain evidence="11 12">Sa5YUA1</strain>
    </source>
</reference>
<evidence type="ECO:0000256" key="5">
    <source>
        <dbReference type="ARBA" id="ARBA00022475"/>
    </source>
</evidence>
<keyword evidence="11" id="KW-0969">Cilium</keyword>
<dbReference type="Pfam" id="PF02050">
    <property type="entry name" value="FliJ"/>
    <property type="match status" value="1"/>
</dbReference>
<protein>
    <recommendedName>
        <fullName evidence="3">Flagellar FliJ protein</fullName>
    </recommendedName>
</protein>
<organism evidence="11 12">
    <name type="scientific">Cytobacillus stercorigallinarum</name>
    <dbReference type="NCBI Taxonomy" id="2762240"/>
    <lineage>
        <taxon>Bacteria</taxon>
        <taxon>Bacillati</taxon>
        <taxon>Bacillota</taxon>
        <taxon>Bacilli</taxon>
        <taxon>Bacillales</taxon>
        <taxon>Bacillaceae</taxon>
        <taxon>Cytobacillus</taxon>
    </lineage>
</organism>
<evidence type="ECO:0000256" key="7">
    <source>
        <dbReference type="ARBA" id="ARBA00022795"/>
    </source>
</evidence>
<dbReference type="Proteomes" id="UP000657931">
    <property type="component" value="Unassembled WGS sequence"/>
</dbReference>
<comment type="similarity">
    <text evidence="2">Belongs to the FliJ family.</text>
</comment>
<evidence type="ECO:0000256" key="8">
    <source>
        <dbReference type="ARBA" id="ARBA00022927"/>
    </source>
</evidence>
<comment type="subcellular location">
    <subcellularLocation>
        <location evidence="1">Cell membrane</location>
        <topology evidence="1">Peripheral membrane protein</topology>
        <orientation evidence="1">Cytoplasmic side</orientation>
    </subcellularLocation>
</comment>
<keyword evidence="7" id="KW-1005">Bacterial flagellum biogenesis</keyword>
<evidence type="ECO:0000313" key="12">
    <source>
        <dbReference type="Proteomes" id="UP000657931"/>
    </source>
</evidence>
<keyword evidence="11" id="KW-0282">Flagellum</keyword>
<dbReference type="Gene3D" id="1.10.287.1700">
    <property type="match status" value="1"/>
</dbReference>
<dbReference type="InterPro" id="IPR012823">
    <property type="entry name" value="Flagell_FliJ"/>
</dbReference>
<evidence type="ECO:0000256" key="6">
    <source>
        <dbReference type="ARBA" id="ARBA00022500"/>
    </source>
</evidence>
<sequence>MSFKYKFEKIMHVKEREKDEALDIYNQATRRFEEAATKLYELLKKKENLDQMQSERLVSGLQVVEMRYQQQFISNLEKTIDHYQKRVMNARTQMYYYQEKLAEKMTEFKKYEVMKNKKKMQYLSEMKRLENIEMDDISIQQFIHKEL</sequence>
<keyword evidence="12" id="KW-1185">Reference proteome</keyword>
<dbReference type="EMBL" id="JACSQT010000002">
    <property type="protein sequence ID" value="MBD7936723.1"/>
    <property type="molecule type" value="Genomic_DNA"/>
</dbReference>
<keyword evidence="5" id="KW-1003">Cell membrane</keyword>